<evidence type="ECO:0000256" key="3">
    <source>
        <dbReference type="ARBA" id="ARBA00022801"/>
    </source>
</evidence>
<dbReference type="PIRSF" id="PIRSF006305">
    <property type="entry name" value="Maf"/>
    <property type="match status" value="1"/>
</dbReference>
<dbReference type="RefSeq" id="WP_275595688.1">
    <property type="nucleotide sequence ID" value="NZ_CP102381.1"/>
</dbReference>
<reference evidence="6 7" key="1">
    <citation type="submission" date="2022-06" db="EMBL/GenBank/DDBJ databases">
        <title>Thiomicrohabdus sp. nov, an obligately chemolithoautotrophic, sulfur-oxidizing bacterium isolated from beach of Guanyin Mountain. Amoy.</title>
        <authorList>
            <person name="Zhu H."/>
        </authorList>
    </citation>
    <scope>NUCLEOTIDE SEQUENCE [LARGE SCALE GENOMIC DNA]</scope>
    <source>
        <strain evidence="6 7">XGS-01</strain>
    </source>
</reference>
<dbReference type="InterPro" id="IPR029001">
    <property type="entry name" value="ITPase-like_fam"/>
</dbReference>
<proteinExistence type="inferred from homology"/>
<feature type="site" description="Important for substrate specificity" evidence="5">
    <location>
        <position position="79"/>
    </location>
</feature>
<comment type="function">
    <text evidence="5">Nucleoside triphosphate pyrophosphatase that hydrolyzes 7-methyl-GTP (m(7)GTP). May have a dual role in cell division arrest and in preventing the incorporation of modified nucleotides into cellular nucleic acids.</text>
</comment>
<dbReference type="Proteomes" id="UP001222275">
    <property type="component" value="Chromosome"/>
</dbReference>
<evidence type="ECO:0000256" key="1">
    <source>
        <dbReference type="ARBA" id="ARBA00004496"/>
    </source>
</evidence>
<dbReference type="EC" id="3.6.1.-" evidence="5"/>
<evidence type="ECO:0000256" key="2">
    <source>
        <dbReference type="ARBA" id="ARBA00022490"/>
    </source>
</evidence>
<evidence type="ECO:0000256" key="4">
    <source>
        <dbReference type="ARBA" id="ARBA00023080"/>
    </source>
</evidence>
<name>A0ABY8CD73_9GAMM</name>
<protein>
    <recommendedName>
        <fullName evidence="5">7-methyl-GTP pyrophosphatase</fullName>
        <shortName evidence="5">m(7)GTP pyrophosphatase</shortName>
        <ecNumber evidence="5">3.6.1.-</ecNumber>
    </recommendedName>
</protein>
<dbReference type="Pfam" id="PF02545">
    <property type="entry name" value="Maf"/>
    <property type="match status" value="1"/>
</dbReference>
<dbReference type="HAMAP" id="MF_00528">
    <property type="entry name" value="Maf"/>
    <property type="match status" value="1"/>
</dbReference>
<keyword evidence="7" id="KW-1185">Reference proteome</keyword>
<dbReference type="CDD" id="cd00555">
    <property type="entry name" value="Maf"/>
    <property type="match status" value="1"/>
</dbReference>
<keyword evidence="3 5" id="KW-0378">Hydrolase</keyword>
<accession>A0ABY8CD73</accession>
<evidence type="ECO:0000256" key="5">
    <source>
        <dbReference type="HAMAP-Rule" id="MF_00528"/>
    </source>
</evidence>
<dbReference type="PANTHER" id="PTHR43213">
    <property type="entry name" value="BIFUNCTIONAL DTTP/UTP PYROPHOSPHATASE/METHYLTRANSFERASE PROTEIN-RELATED"/>
    <property type="match status" value="1"/>
</dbReference>
<comment type="similarity">
    <text evidence="5">Belongs to the Maf family. YceF subfamily.</text>
</comment>
<feature type="site" description="Important for substrate specificity" evidence="5">
    <location>
        <position position="163"/>
    </location>
</feature>
<comment type="cofactor">
    <cofactor evidence="5">
        <name>a divalent metal cation</name>
        <dbReference type="ChEBI" id="CHEBI:60240"/>
    </cofactor>
</comment>
<comment type="subcellular location">
    <subcellularLocation>
        <location evidence="1 5">Cytoplasm</location>
    </subcellularLocation>
</comment>
<comment type="caution">
    <text evidence="5">Lacks conserved residue(s) required for the propagation of feature annotation.</text>
</comment>
<dbReference type="Gene3D" id="3.90.950.10">
    <property type="match status" value="1"/>
</dbReference>
<keyword evidence="4 5" id="KW-0546">Nucleotide metabolism</keyword>
<evidence type="ECO:0000313" key="7">
    <source>
        <dbReference type="Proteomes" id="UP001222275"/>
    </source>
</evidence>
<feature type="active site" description="Proton acceptor" evidence="5">
    <location>
        <position position="78"/>
    </location>
</feature>
<dbReference type="NCBIfam" id="TIGR00172">
    <property type="entry name" value="maf"/>
    <property type="match status" value="1"/>
</dbReference>
<evidence type="ECO:0000313" key="6">
    <source>
        <dbReference type="EMBL" id="WEJ63432.1"/>
    </source>
</evidence>
<keyword evidence="2 5" id="KW-0963">Cytoplasm</keyword>
<sequence length="205" mass="23092">MTKNQTNPILPQVVLGSTSPFRKALLDKLHIPFIQDSPDIDEHPLDTETPKDMVLRLSRAKANVFKTKYPNNIIITSDQCAVFNNQPIGKPHTVEKAVKQLQQFSHNKITFYTGLVVCNTSTGQSYEYLDTTIVHFRTLSDEIIHNYIELEQPLNCAGSFKSEGLGVTLFKQIDSRDPNALIGLPLMALTDIFYEMGYPLPIVNQ</sequence>
<dbReference type="SUPFAM" id="SSF52972">
    <property type="entry name" value="ITPase-like"/>
    <property type="match status" value="1"/>
</dbReference>
<dbReference type="PANTHER" id="PTHR43213:SF10">
    <property type="entry name" value="7-METHYL-GTP PYROPHOSPHATASE"/>
    <property type="match status" value="1"/>
</dbReference>
<gene>
    <name evidence="6" type="ORF">NR989_04040</name>
</gene>
<feature type="site" description="Important for substrate specificity" evidence="5">
    <location>
        <position position="21"/>
    </location>
</feature>
<comment type="catalytic activity">
    <reaction evidence="5">
        <text>N(7)-methyl-GTP + H2O = N(7)-methyl-GMP + diphosphate + H(+)</text>
        <dbReference type="Rhea" id="RHEA:58744"/>
        <dbReference type="ChEBI" id="CHEBI:15377"/>
        <dbReference type="ChEBI" id="CHEBI:15378"/>
        <dbReference type="ChEBI" id="CHEBI:33019"/>
        <dbReference type="ChEBI" id="CHEBI:58285"/>
        <dbReference type="ChEBI" id="CHEBI:87133"/>
    </reaction>
</comment>
<organism evidence="6 7">
    <name type="scientific">Thiomicrorhabdus lithotrophica</name>
    <dbReference type="NCBI Taxonomy" id="2949997"/>
    <lineage>
        <taxon>Bacteria</taxon>
        <taxon>Pseudomonadati</taxon>
        <taxon>Pseudomonadota</taxon>
        <taxon>Gammaproteobacteria</taxon>
        <taxon>Thiotrichales</taxon>
        <taxon>Piscirickettsiaceae</taxon>
        <taxon>Thiomicrorhabdus</taxon>
    </lineage>
</organism>
<dbReference type="EMBL" id="CP102381">
    <property type="protein sequence ID" value="WEJ63432.1"/>
    <property type="molecule type" value="Genomic_DNA"/>
</dbReference>
<dbReference type="InterPro" id="IPR003697">
    <property type="entry name" value="Maf-like"/>
</dbReference>